<reference evidence="1 2" key="1">
    <citation type="journal article" date="2011" name="Nat. Genet.">
        <title>The genome of the mesopolyploid crop species Brassica rapa.</title>
        <authorList>
            <consortium name="Brassica rapa Genome Sequencing Project Consortium"/>
            <person name="Wang X."/>
            <person name="Wang H."/>
            <person name="Wang J."/>
            <person name="Sun R."/>
            <person name="Wu J."/>
            <person name="Liu S."/>
            <person name="Bai Y."/>
            <person name="Mun J.H."/>
            <person name="Bancroft I."/>
            <person name="Cheng F."/>
            <person name="Huang S."/>
            <person name="Li X."/>
            <person name="Hua W."/>
            <person name="Wang J."/>
            <person name="Wang X."/>
            <person name="Freeling M."/>
            <person name="Pires J.C."/>
            <person name="Paterson A.H."/>
            <person name="Chalhoub B."/>
            <person name="Wang B."/>
            <person name="Hayward A."/>
            <person name="Sharpe A.G."/>
            <person name="Park B.S."/>
            <person name="Weisshaar B."/>
            <person name="Liu B."/>
            <person name="Li B."/>
            <person name="Liu B."/>
            <person name="Tong C."/>
            <person name="Song C."/>
            <person name="Duran C."/>
            <person name="Peng C."/>
            <person name="Geng C."/>
            <person name="Koh C."/>
            <person name="Lin C."/>
            <person name="Edwards D."/>
            <person name="Mu D."/>
            <person name="Shen D."/>
            <person name="Soumpourou E."/>
            <person name="Li F."/>
            <person name="Fraser F."/>
            <person name="Conant G."/>
            <person name="Lassalle G."/>
            <person name="King G.J."/>
            <person name="Bonnema G."/>
            <person name="Tang H."/>
            <person name="Wang H."/>
            <person name="Belcram H."/>
            <person name="Zhou H."/>
            <person name="Hirakawa H."/>
            <person name="Abe H."/>
            <person name="Guo H."/>
            <person name="Wang H."/>
            <person name="Jin H."/>
            <person name="Parkin I.A."/>
            <person name="Batley J."/>
            <person name="Kim J.S."/>
            <person name="Just J."/>
            <person name="Li J."/>
            <person name="Xu J."/>
            <person name="Deng J."/>
            <person name="Kim J.A."/>
            <person name="Li J."/>
            <person name="Yu J."/>
            <person name="Meng J."/>
            <person name="Wang J."/>
            <person name="Min J."/>
            <person name="Poulain J."/>
            <person name="Wang J."/>
            <person name="Hatakeyama K."/>
            <person name="Wu K."/>
            <person name="Wang L."/>
            <person name="Fang L."/>
            <person name="Trick M."/>
            <person name="Links M.G."/>
            <person name="Zhao M."/>
            <person name="Jin M."/>
            <person name="Ramchiary N."/>
            <person name="Drou N."/>
            <person name="Berkman P.J."/>
            <person name="Cai Q."/>
            <person name="Huang Q."/>
            <person name="Li R."/>
            <person name="Tabata S."/>
            <person name="Cheng S."/>
            <person name="Zhang S."/>
            <person name="Zhang S."/>
            <person name="Huang S."/>
            <person name="Sato S."/>
            <person name="Sun S."/>
            <person name="Kwon S.J."/>
            <person name="Choi S.R."/>
            <person name="Lee T.H."/>
            <person name="Fan W."/>
            <person name="Zhao X."/>
            <person name="Tan X."/>
            <person name="Xu X."/>
            <person name="Wang Y."/>
            <person name="Qiu Y."/>
            <person name="Yin Y."/>
            <person name="Li Y."/>
            <person name="Du Y."/>
            <person name="Liao Y."/>
            <person name="Lim Y."/>
            <person name="Narusaka Y."/>
            <person name="Wang Y."/>
            <person name="Wang Z."/>
            <person name="Li Z."/>
            <person name="Wang Z."/>
            <person name="Xiong Z."/>
            <person name="Zhang Z."/>
        </authorList>
    </citation>
    <scope>NUCLEOTIDE SEQUENCE [LARGE SCALE GENOMIC DNA]</scope>
    <source>
        <strain evidence="1 2">cv. Chiifu-401-42</strain>
    </source>
</reference>
<proteinExistence type="predicted"/>
<dbReference type="AlphaFoldDB" id="M4CD80"/>
<dbReference type="InterPro" id="IPR032675">
    <property type="entry name" value="LRR_dom_sf"/>
</dbReference>
<evidence type="ECO:0000313" key="2">
    <source>
        <dbReference type="Proteomes" id="UP000011750"/>
    </source>
</evidence>
<accession>M4CD80</accession>
<reference evidence="1" key="3">
    <citation type="submission" date="2023-03" db="UniProtKB">
        <authorList>
            <consortium name="EnsemblPlants"/>
        </authorList>
    </citation>
    <scope>IDENTIFICATION</scope>
    <source>
        <strain evidence="1">cv. Chiifu-401-42</strain>
    </source>
</reference>
<dbReference type="PANTHER" id="PTHR31293">
    <property type="entry name" value="RNI-LIKE SUPERFAMILY PROTEIN"/>
    <property type="match status" value="1"/>
</dbReference>
<dbReference type="SUPFAM" id="SSF52047">
    <property type="entry name" value="RNI-like"/>
    <property type="match status" value="1"/>
</dbReference>
<name>M4CD80_BRACM</name>
<dbReference type="EnsemblPlants" id="Bra002161.1">
    <property type="protein sequence ID" value="Bra002161.1-P"/>
    <property type="gene ID" value="Bra002161"/>
</dbReference>
<keyword evidence="2" id="KW-1185">Reference proteome</keyword>
<dbReference type="eggNOG" id="KOG0509">
    <property type="taxonomic scope" value="Eukaryota"/>
</dbReference>
<reference evidence="1 2" key="2">
    <citation type="journal article" date="2018" name="Hortic Res">
        <title>Improved Brassica rapa reference genome by single-molecule sequencing and chromosome conformation capture technologies.</title>
        <authorList>
            <person name="Zhang L."/>
            <person name="Cai X."/>
            <person name="Wu J."/>
            <person name="Liu M."/>
            <person name="Grob S."/>
            <person name="Cheng F."/>
            <person name="Liang J."/>
            <person name="Cai C."/>
            <person name="Liu Z."/>
            <person name="Liu B."/>
            <person name="Wang F."/>
            <person name="Li S."/>
            <person name="Liu F."/>
            <person name="Li X."/>
            <person name="Cheng L."/>
            <person name="Yang W."/>
            <person name="Li M.H."/>
            <person name="Grossniklaus U."/>
            <person name="Zheng H."/>
            <person name="Wang X."/>
        </authorList>
    </citation>
    <scope>NUCLEOTIDE SEQUENCE [LARGE SCALE GENOMIC DNA]</scope>
    <source>
        <strain evidence="1 2">cv. Chiifu-401-42</strain>
    </source>
</reference>
<protein>
    <recommendedName>
        <fullName evidence="3">FBD domain-containing protein</fullName>
    </recommendedName>
</protein>
<evidence type="ECO:0000313" key="1">
    <source>
        <dbReference type="EnsemblPlants" id="Bra002161.1-P"/>
    </source>
</evidence>
<organism evidence="1 2">
    <name type="scientific">Brassica campestris</name>
    <name type="common">Field mustard</name>
    <dbReference type="NCBI Taxonomy" id="3711"/>
    <lineage>
        <taxon>Eukaryota</taxon>
        <taxon>Viridiplantae</taxon>
        <taxon>Streptophyta</taxon>
        <taxon>Embryophyta</taxon>
        <taxon>Tracheophyta</taxon>
        <taxon>Spermatophyta</taxon>
        <taxon>Magnoliopsida</taxon>
        <taxon>eudicotyledons</taxon>
        <taxon>Gunneridae</taxon>
        <taxon>Pentapetalae</taxon>
        <taxon>rosids</taxon>
        <taxon>malvids</taxon>
        <taxon>Brassicales</taxon>
        <taxon>Brassicaceae</taxon>
        <taxon>Brassiceae</taxon>
        <taxon>Brassica</taxon>
    </lineage>
</organism>
<sequence length="292" mass="32274">MERGLLELHLHADTCCGIHIMQELFTCKTLVKLTLSGNHLIQVLERVFLPALKSLSMLSFPAIDHPDYCRLIDGCPVLEDLFISDADPLKPSYCGEHVESETIKRLVGFVNLPKAYHPEGTYLRAPNLVQLDYSCYVSESHWFEDLDSLVQVAIIGDVSHLVAGIRNITTLHLSPDSLEFESLSLYPITTNEMANALRYSYLRGPGGRLQHKLLGFLVERCSGALTLKNGNGHVAIDVNPIHNSQSGHVHSSKYSHSLSSKPKSDSVPLSLFMSALRSFSSSVGFLVVTEDS</sequence>
<evidence type="ECO:0008006" key="3">
    <source>
        <dbReference type="Google" id="ProtNLM"/>
    </source>
</evidence>
<dbReference type="HOGENOM" id="CLU_954266_0_0_1"/>
<dbReference type="Gramene" id="Bra002161.1">
    <property type="protein sequence ID" value="Bra002161.1-P"/>
    <property type="gene ID" value="Bra002161"/>
</dbReference>
<dbReference type="InParanoid" id="M4CD80"/>
<dbReference type="Proteomes" id="UP000011750">
    <property type="component" value="Chromosome A10"/>
</dbReference>
<dbReference type="STRING" id="51351.M4CD80"/>
<dbReference type="PANTHER" id="PTHR31293:SF12">
    <property type="entry name" value="RNI-LIKE SUPERFAMILY PROTEIN"/>
    <property type="match status" value="1"/>
</dbReference>
<dbReference type="Gene3D" id="3.80.10.10">
    <property type="entry name" value="Ribonuclease Inhibitor"/>
    <property type="match status" value="1"/>
</dbReference>
<dbReference type="InterPro" id="IPR055294">
    <property type="entry name" value="FBL60-like"/>
</dbReference>